<evidence type="ECO:0000256" key="2">
    <source>
        <dbReference type="ARBA" id="ARBA00022448"/>
    </source>
</evidence>
<dbReference type="AlphaFoldDB" id="A0A0T6BCN2"/>
<dbReference type="SUPFAM" id="SSF52540">
    <property type="entry name" value="P-loop containing nucleoside triphosphate hydrolases"/>
    <property type="match status" value="1"/>
</dbReference>
<gene>
    <name evidence="9" type="ORF">AMK59_2074</name>
</gene>
<evidence type="ECO:0000313" key="9">
    <source>
        <dbReference type="EMBL" id="KRT85077.1"/>
    </source>
</evidence>
<sequence length="285" mass="32604">MFFDEPTSGLDSASTKQCVMLLKQLAQEGRTIICTIHQPSASIFEMFDHLYIVAEGKCIYQGSVKGVVPYLQEVNLFCPSYHNPADYLIEVAAGEHGDKVDLLVGRMGNGLNYDWRKTQVINEPEMQSIEHIDKMMRNGLMTPVRSPNMPGFRWLDRTKRRAKSDICYDDHYTASFVNQLYVLLKRTFLVLGRDKTLTISRIATHFCIALFLGVLYFGIGRDASNMLNNFNFLFFTVMFLMMTAMNCVITTCKFEISDTLRSNEVHCKKNCFSSLRNADCNKRTL</sequence>
<evidence type="ECO:0000313" key="10">
    <source>
        <dbReference type="Proteomes" id="UP000051574"/>
    </source>
</evidence>
<evidence type="ECO:0000256" key="1">
    <source>
        <dbReference type="ARBA" id="ARBA00004141"/>
    </source>
</evidence>
<evidence type="ECO:0000259" key="8">
    <source>
        <dbReference type="Pfam" id="PF19055"/>
    </source>
</evidence>
<keyword evidence="2" id="KW-0813">Transport</keyword>
<name>A0A0T6BCN2_9SCAR</name>
<proteinExistence type="predicted"/>
<dbReference type="InterPro" id="IPR013525">
    <property type="entry name" value="ABC2_TM"/>
</dbReference>
<dbReference type="InterPro" id="IPR043926">
    <property type="entry name" value="ABCG_dom"/>
</dbReference>
<accession>A0A0T6BCN2</accession>
<feature type="domain" description="ABC-2 type transporter transmembrane" evidence="7">
    <location>
        <begin position="179"/>
        <end position="250"/>
    </location>
</feature>
<dbReference type="EMBL" id="LJIG01001863">
    <property type="protein sequence ID" value="KRT85077.1"/>
    <property type="molecule type" value="Genomic_DNA"/>
</dbReference>
<evidence type="ECO:0000256" key="6">
    <source>
        <dbReference type="SAM" id="Phobius"/>
    </source>
</evidence>
<feature type="transmembrane region" description="Helical" evidence="6">
    <location>
        <begin position="232"/>
        <end position="252"/>
    </location>
</feature>
<dbReference type="OrthoDB" id="66620at2759"/>
<keyword evidence="5 6" id="KW-0472">Membrane</keyword>
<evidence type="ECO:0000256" key="3">
    <source>
        <dbReference type="ARBA" id="ARBA00022692"/>
    </source>
</evidence>
<keyword evidence="3 6" id="KW-0812">Transmembrane</keyword>
<protein>
    <recommendedName>
        <fullName evidence="11">ABC transporter family G domain-containing protein</fullName>
    </recommendedName>
</protein>
<organism evidence="9 10">
    <name type="scientific">Oryctes borbonicus</name>
    <dbReference type="NCBI Taxonomy" id="1629725"/>
    <lineage>
        <taxon>Eukaryota</taxon>
        <taxon>Metazoa</taxon>
        <taxon>Ecdysozoa</taxon>
        <taxon>Arthropoda</taxon>
        <taxon>Hexapoda</taxon>
        <taxon>Insecta</taxon>
        <taxon>Pterygota</taxon>
        <taxon>Neoptera</taxon>
        <taxon>Endopterygota</taxon>
        <taxon>Coleoptera</taxon>
        <taxon>Polyphaga</taxon>
        <taxon>Scarabaeiformia</taxon>
        <taxon>Scarabaeidae</taxon>
        <taxon>Dynastinae</taxon>
        <taxon>Oryctes</taxon>
    </lineage>
</organism>
<comment type="subcellular location">
    <subcellularLocation>
        <location evidence="1">Membrane</location>
        <topology evidence="1">Multi-pass membrane protein</topology>
    </subcellularLocation>
</comment>
<keyword evidence="10" id="KW-1185">Reference proteome</keyword>
<dbReference type="InterPro" id="IPR027417">
    <property type="entry name" value="P-loop_NTPase"/>
</dbReference>
<evidence type="ECO:0008006" key="11">
    <source>
        <dbReference type="Google" id="ProtNLM"/>
    </source>
</evidence>
<dbReference type="Gene3D" id="3.40.50.300">
    <property type="entry name" value="P-loop containing nucleotide triphosphate hydrolases"/>
    <property type="match status" value="1"/>
</dbReference>
<dbReference type="PANTHER" id="PTHR48041">
    <property type="entry name" value="ABC TRANSPORTER G FAMILY MEMBER 28"/>
    <property type="match status" value="1"/>
</dbReference>
<evidence type="ECO:0000259" key="7">
    <source>
        <dbReference type="Pfam" id="PF01061"/>
    </source>
</evidence>
<dbReference type="GO" id="GO:0005886">
    <property type="term" value="C:plasma membrane"/>
    <property type="evidence" value="ECO:0007669"/>
    <property type="project" value="TreeGrafter"/>
</dbReference>
<dbReference type="Pfam" id="PF19055">
    <property type="entry name" value="ABC2_membrane_7"/>
    <property type="match status" value="1"/>
</dbReference>
<dbReference type="Proteomes" id="UP000051574">
    <property type="component" value="Unassembled WGS sequence"/>
</dbReference>
<dbReference type="PANTHER" id="PTHR48041:SF133">
    <property type="entry name" value="GH24286P"/>
    <property type="match status" value="1"/>
</dbReference>
<keyword evidence="4 6" id="KW-1133">Transmembrane helix</keyword>
<evidence type="ECO:0000256" key="4">
    <source>
        <dbReference type="ARBA" id="ARBA00022989"/>
    </source>
</evidence>
<feature type="domain" description="ABC transporter family G" evidence="8">
    <location>
        <begin position="37"/>
        <end position="94"/>
    </location>
</feature>
<reference evidence="9 10" key="1">
    <citation type="submission" date="2015-09" db="EMBL/GenBank/DDBJ databases">
        <title>Draft genome of the scarab beetle Oryctes borbonicus.</title>
        <authorList>
            <person name="Meyer J.M."/>
            <person name="Markov G.V."/>
            <person name="Baskaran P."/>
            <person name="Herrmann M."/>
            <person name="Sommer R.J."/>
            <person name="Roedelsperger C."/>
        </authorList>
    </citation>
    <scope>NUCLEOTIDE SEQUENCE [LARGE SCALE GENOMIC DNA]</scope>
    <source>
        <strain evidence="9">OB123</strain>
        <tissue evidence="9">Whole animal</tissue>
    </source>
</reference>
<feature type="transmembrane region" description="Helical" evidence="6">
    <location>
        <begin position="202"/>
        <end position="220"/>
    </location>
</feature>
<dbReference type="GO" id="GO:0140359">
    <property type="term" value="F:ABC-type transporter activity"/>
    <property type="evidence" value="ECO:0007669"/>
    <property type="project" value="InterPro"/>
</dbReference>
<evidence type="ECO:0000256" key="5">
    <source>
        <dbReference type="ARBA" id="ARBA00023136"/>
    </source>
</evidence>
<comment type="caution">
    <text evidence="9">The sequence shown here is derived from an EMBL/GenBank/DDBJ whole genome shotgun (WGS) entry which is preliminary data.</text>
</comment>
<dbReference type="InterPro" id="IPR050352">
    <property type="entry name" value="ABCG_transporters"/>
</dbReference>
<dbReference type="Pfam" id="PF01061">
    <property type="entry name" value="ABC2_membrane"/>
    <property type="match status" value="1"/>
</dbReference>